<keyword evidence="2" id="KW-1185">Reference proteome</keyword>
<gene>
    <name evidence="1" type="ORF">LOK49_LG15G02144</name>
</gene>
<organism evidence="1 2">
    <name type="scientific">Camellia lanceoleosa</name>
    <dbReference type="NCBI Taxonomy" id="1840588"/>
    <lineage>
        <taxon>Eukaryota</taxon>
        <taxon>Viridiplantae</taxon>
        <taxon>Streptophyta</taxon>
        <taxon>Embryophyta</taxon>
        <taxon>Tracheophyta</taxon>
        <taxon>Spermatophyta</taxon>
        <taxon>Magnoliopsida</taxon>
        <taxon>eudicotyledons</taxon>
        <taxon>Gunneridae</taxon>
        <taxon>Pentapetalae</taxon>
        <taxon>asterids</taxon>
        <taxon>Ericales</taxon>
        <taxon>Theaceae</taxon>
        <taxon>Camellia</taxon>
    </lineage>
</organism>
<dbReference type="Proteomes" id="UP001060215">
    <property type="component" value="Chromosome 11"/>
</dbReference>
<evidence type="ECO:0000313" key="2">
    <source>
        <dbReference type="Proteomes" id="UP001060215"/>
    </source>
</evidence>
<proteinExistence type="predicted"/>
<reference evidence="1 2" key="1">
    <citation type="journal article" date="2022" name="Plant J.">
        <title>Chromosome-level genome of Camellia lanceoleosa provides a valuable resource for understanding genome evolution and self-incompatibility.</title>
        <authorList>
            <person name="Gong W."/>
            <person name="Xiao S."/>
            <person name="Wang L."/>
            <person name="Liao Z."/>
            <person name="Chang Y."/>
            <person name="Mo W."/>
            <person name="Hu G."/>
            <person name="Li W."/>
            <person name="Zhao G."/>
            <person name="Zhu H."/>
            <person name="Hu X."/>
            <person name="Ji K."/>
            <person name="Xiang X."/>
            <person name="Song Q."/>
            <person name="Yuan D."/>
            <person name="Jin S."/>
            <person name="Zhang L."/>
        </authorList>
    </citation>
    <scope>NUCLEOTIDE SEQUENCE [LARGE SCALE GENOMIC DNA]</scope>
    <source>
        <strain evidence="1">SQ_2022a</strain>
    </source>
</reference>
<dbReference type="EMBL" id="CM045768">
    <property type="protein sequence ID" value="KAI7982870.1"/>
    <property type="molecule type" value="Genomic_DNA"/>
</dbReference>
<sequence>MIADQGTLGVTRSVLWDSGVVLGKFLEHAVELATVLPQGKKFVELGSGYRLRMLRKNVGTNFYKNVRGCAAVSQLIWREEPIVELIRPLADYGTKILYLLFHITKGLLYATSCLFGDVLGSVGCGSGM</sequence>
<accession>A0ACC0F2Z5</accession>
<protein>
    <submittedName>
        <fullName evidence="1">Uncharacterized protein</fullName>
    </submittedName>
</protein>
<evidence type="ECO:0000313" key="1">
    <source>
        <dbReference type="EMBL" id="KAI7982870.1"/>
    </source>
</evidence>
<comment type="caution">
    <text evidence="1">The sequence shown here is derived from an EMBL/GenBank/DDBJ whole genome shotgun (WGS) entry which is preliminary data.</text>
</comment>
<name>A0ACC0F2Z5_9ERIC</name>